<evidence type="ECO:0000313" key="7">
    <source>
        <dbReference type="Ensembl" id="ENSVKKP00000018641.1"/>
    </source>
</evidence>
<reference evidence="7" key="1">
    <citation type="submission" date="2025-08" db="UniProtKB">
        <authorList>
            <consortium name="Ensembl"/>
        </authorList>
    </citation>
    <scope>IDENTIFICATION</scope>
</reference>
<evidence type="ECO:0000313" key="8">
    <source>
        <dbReference type="Proteomes" id="UP000694545"/>
    </source>
</evidence>
<dbReference type="Proteomes" id="UP000694545">
    <property type="component" value="Unplaced"/>
</dbReference>
<evidence type="ECO:0000256" key="1">
    <source>
        <dbReference type="ARBA" id="ARBA00009228"/>
    </source>
</evidence>
<evidence type="ECO:0000256" key="5">
    <source>
        <dbReference type="ARBA" id="ARBA00023157"/>
    </source>
</evidence>
<keyword evidence="4" id="KW-0720">Serine protease</keyword>
<organism evidence="7 8">
    <name type="scientific">Varanus komodoensis</name>
    <name type="common">Komodo dragon</name>
    <dbReference type="NCBI Taxonomy" id="61221"/>
    <lineage>
        <taxon>Eukaryota</taxon>
        <taxon>Metazoa</taxon>
        <taxon>Chordata</taxon>
        <taxon>Craniata</taxon>
        <taxon>Vertebrata</taxon>
        <taxon>Euteleostomi</taxon>
        <taxon>Lepidosauria</taxon>
        <taxon>Squamata</taxon>
        <taxon>Bifurcata</taxon>
        <taxon>Unidentata</taxon>
        <taxon>Episquamata</taxon>
        <taxon>Toxicofera</taxon>
        <taxon>Anguimorpha</taxon>
        <taxon>Paleoanguimorpha</taxon>
        <taxon>Varanoidea</taxon>
        <taxon>Varanidae</taxon>
        <taxon>Varanus</taxon>
    </lineage>
</organism>
<keyword evidence="2" id="KW-0645">Protease</keyword>
<evidence type="ECO:0000256" key="3">
    <source>
        <dbReference type="ARBA" id="ARBA00022801"/>
    </source>
</evidence>
<protein>
    <submittedName>
        <fullName evidence="7">Phosphatidylinositol-4-phosphate 5-kinase type 1 gamma</fullName>
    </submittedName>
</protein>
<dbReference type="Pfam" id="PF00089">
    <property type="entry name" value="Trypsin"/>
    <property type="match status" value="1"/>
</dbReference>
<dbReference type="GO" id="GO:0006508">
    <property type="term" value="P:proteolysis"/>
    <property type="evidence" value="ECO:0007669"/>
    <property type="project" value="UniProtKB-KW"/>
</dbReference>
<dbReference type="Gene3D" id="2.40.10.10">
    <property type="entry name" value="Trypsin-like serine proteases"/>
    <property type="match status" value="2"/>
</dbReference>
<keyword evidence="3" id="KW-0378">Hydrolase</keyword>
<evidence type="ECO:0000256" key="4">
    <source>
        <dbReference type="ARBA" id="ARBA00022825"/>
    </source>
</evidence>
<dbReference type="PROSITE" id="PS50240">
    <property type="entry name" value="TRYPSIN_DOM"/>
    <property type="match status" value="1"/>
</dbReference>
<dbReference type="InterPro" id="IPR043504">
    <property type="entry name" value="Peptidase_S1_PA_chymotrypsin"/>
</dbReference>
<dbReference type="SUPFAM" id="SSF50494">
    <property type="entry name" value="Trypsin-like serine proteases"/>
    <property type="match status" value="1"/>
</dbReference>
<comment type="similarity">
    <text evidence="1">Belongs to the peptidase S1 family. Snake venom subfamily.</text>
</comment>
<dbReference type="CDD" id="cd00190">
    <property type="entry name" value="Tryp_SPc"/>
    <property type="match status" value="1"/>
</dbReference>
<dbReference type="PRINTS" id="PR00722">
    <property type="entry name" value="CHYMOTRYPSIN"/>
</dbReference>
<sequence length="241" mass="27255">RLIRPLTCPSLSERQPRCCAPLPCRWQRLRWRRPARPRSQPVKLRTRTKCPSRTSISQQPFLIVLGAHSLKTPEASRQTFGIQQSVAHPLYDAGTVRNDIRLLKLNGSVIFNRDVRRIRLPRMNTDPHPGVRCQVTGWGDISNFGTIPTKLMETNVTIVDRKACNASWAGNVFNGMLCAANTSPALRGFCSGDSGGPLLCGSRVQGIVSFNGKRCGDRRYPDIYTRISKYILWVRYILKMY</sequence>
<dbReference type="Ensembl" id="ENSVKKT00000019105.1">
    <property type="protein sequence ID" value="ENSVKKP00000018641.1"/>
    <property type="gene ID" value="ENSVKKG00000012691.1"/>
</dbReference>
<dbReference type="FunFam" id="2.40.10.10:FF:000036">
    <property type="entry name" value="Trypsin beta"/>
    <property type="match status" value="1"/>
</dbReference>
<dbReference type="AlphaFoldDB" id="A0A8D2LA22"/>
<accession>A0A8D2LA22</accession>
<dbReference type="GO" id="GO:0004252">
    <property type="term" value="F:serine-type endopeptidase activity"/>
    <property type="evidence" value="ECO:0007669"/>
    <property type="project" value="InterPro"/>
</dbReference>
<dbReference type="PANTHER" id="PTHR24271:SF55">
    <property type="entry name" value="SERINE PROTEASE 57"/>
    <property type="match status" value="1"/>
</dbReference>
<reference evidence="7" key="2">
    <citation type="submission" date="2025-09" db="UniProtKB">
        <authorList>
            <consortium name="Ensembl"/>
        </authorList>
    </citation>
    <scope>IDENTIFICATION</scope>
</reference>
<dbReference type="InterPro" id="IPR001314">
    <property type="entry name" value="Peptidase_S1A"/>
</dbReference>
<proteinExistence type="inferred from homology"/>
<evidence type="ECO:0000259" key="6">
    <source>
        <dbReference type="PROSITE" id="PS50240"/>
    </source>
</evidence>
<dbReference type="PANTHER" id="PTHR24271">
    <property type="entry name" value="KALLIKREIN-RELATED"/>
    <property type="match status" value="1"/>
</dbReference>
<feature type="domain" description="Peptidase S1" evidence="6">
    <location>
        <begin position="46"/>
        <end position="239"/>
    </location>
</feature>
<keyword evidence="5" id="KW-1015">Disulfide bond</keyword>
<dbReference type="InterPro" id="IPR001254">
    <property type="entry name" value="Trypsin_dom"/>
</dbReference>
<dbReference type="GO" id="GO:0005576">
    <property type="term" value="C:extracellular region"/>
    <property type="evidence" value="ECO:0007669"/>
    <property type="project" value="UniProtKB-ARBA"/>
</dbReference>
<dbReference type="OMA" id="NITWKGA"/>
<dbReference type="SMART" id="SM00020">
    <property type="entry name" value="Tryp_SPc"/>
    <property type="match status" value="1"/>
</dbReference>
<name>A0A8D2LA22_VARKO</name>
<dbReference type="InterPro" id="IPR009003">
    <property type="entry name" value="Peptidase_S1_PA"/>
</dbReference>
<keyword evidence="8" id="KW-1185">Reference proteome</keyword>
<evidence type="ECO:0000256" key="2">
    <source>
        <dbReference type="ARBA" id="ARBA00022670"/>
    </source>
</evidence>